<evidence type="ECO:0000256" key="1">
    <source>
        <dbReference type="SAM" id="MobiDB-lite"/>
    </source>
</evidence>
<dbReference type="Proteomes" id="UP000266841">
    <property type="component" value="Unassembled WGS sequence"/>
</dbReference>
<dbReference type="EMBL" id="AGNL01002989">
    <property type="protein sequence ID" value="EJK75336.1"/>
    <property type="molecule type" value="Genomic_DNA"/>
</dbReference>
<organism evidence="2 3">
    <name type="scientific">Thalassiosira oceanica</name>
    <name type="common">Marine diatom</name>
    <dbReference type="NCBI Taxonomy" id="159749"/>
    <lineage>
        <taxon>Eukaryota</taxon>
        <taxon>Sar</taxon>
        <taxon>Stramenopiles</taxon>
        <taxon>Ochrophyta</taxon>
        <taxon>Bacillariophyta</taxon>
        <taxon>Coscinodiscophyceae</taxon>
        <taxon>Thalassiosirophycidae</taxon>
        <taxon>Thalassiosirales</taxon>
        <taxon>Thalassiosiraceae</taxon>
        <taxon>Thalassiosira</taxon>
    </lineage>
</organism>
<evidence type="ECO:0000313" key="2">
    <source>
        <dbReference type="EMBL" id="EJK75336.1"/>
    </source>
</evidence>
<evidence type="ECO:0000313" key="3">
    <source>
        <dbReference type="Proteomes" id="UP000266841"/>
    </source>
</evidence>
<feature type="compositionally biased region" description="Basic and acidic residues" evidence="1">
    <location>
        <begin position="18"/>
        <end position="29"/>
    </location>
</feature>
<reference evidence="2 3" key="1">
    <citation type="journal article" date="2012" name="Genome Biol.">
        <title>Genome and low-iron response of an oceanic diatom adapted to chronic iron limitation.</title>
        <authorList>
            <person name="Lommer M."/>
            <person name="Specht M."/>
            <person name="Roy A.S."/>
            <person name="Kraemer L."/>
            <person name="Andreson R."/>
            <person name="Gutowska M.A."/>
            <person name="Wolf J."/>
            <person name="Bergner S.V."/>
            <person name="Schilhabel M.B."/>
            <person name="Klostermeier U.C."/>
            <person name="Beiko R.G."/>
            <person name="Rosenstiel P."/>
            <person name="Hippler M."/>
            <person name="Laroche J."/>
        </authorList>
    </citation>
    <scope>NUCLEOTIDE SEQUENCE [LARGE SCALE GENOMIC DNA]</scope>
    <source>
        <strain evidence="2 3">CCMP1005</strain>
    </source>
</reference>
<accession>K0TLI6</accession>
<dbReference type="AlphaFoldDB" id="K0TLI6"/>
<feature type="region of interest" description="Disordered" evidence="1">
    <location>
        <begin position="1"/>
        <end position="42"/>
    </location>
</feature>
<proteinExistence type="predicted"/>
<protein>
    <submittedName>
        <fullName evidence="2">Uncharacterized protein</fullName>
    </submittedName>
</protein>
<gene>
    <name evidence="2" type="ORF">THAOC_02943</name>
</gene>
<keyword evidence="3" id="KW-1185">Reference proteome</keyword>
<name>K0TLI6_THAOC</name>
<sequence>MLEEPPRVEEPTTDSVIETDKLLPLHTDDVSSEEQTPMPPSQAKKIGTALFFGRHICQQNRAEHVQLPFGADSGIAPVHVDDDRTEIGQPPWFRQPNAHKPQGDQVHSAPEYMLPAQHPHWFECHAKPQSTDDGAAEKGLYPDDHAARKMDAGVGSLQDSTNKRWLDAGWGFGRGFGGSLLQSLRIHCHFLQRCVHRTKRCYPETDRGRIPKKQDDSSVPELNAQRDWSVVYYTDETRRGRTSAKLPVVDRIGLCRISRVRINDGVSFEPCYIPLHKYQFSAYNDRGGMSEKCLDELHRDVRRR</sequence>
<comment type="caution">
    <text evidence="2">The sequence shown here is derived from an EMBL/GenBank/DDBJ whole genome shotgun (WGS) entry which is preliminary data.</text>
</comment>
<feature type="compositionally biased region" description="Basic and acidic residues" evidence="1">
    <location>
        <begin position="1"/>
        <end position="10"/>
    </location>
</feature>